<keyword evidence="4 8" id="KW-0489">Methyltransferase</keyword>
<dbReference type="InterPro" id="IPR006362">
    <property type="entry name" value="Cbl_synth_CobM/CibF"/>
</dbReference>
<dbReference type="OrthoDB" id="9815856at2"/>
<evidence type="ECO:0000259" key="7">
    <source>
        <dbReference type="Pfam" id="PF00590"/>
    </source>
</evidence>
<dbReference type="InterPro" id="IPR014776">
    <property type="entry name" value="4pyrrole_Mease_sub2"/>
</dbReference>
<comment type="caution">
    <text evidence="8">The sequence shown here is derived from an EMBL/GenBank/DDBJ whole genome shotgun (WGS) entry which is preliminary data.</text>
</comment>
<dbReference type="CDD" id="cd11641">
    <property type="entry name" value="Precorrin-4_C11-MT"/>
    <property type="match status" value="1"/>
</dbReference>
<evidence type="ECO:0000256" key="6">
    <source>
        <dbReference type="ARBA" id="ARBA00022691"/>
    </source>
</evidence>
<dbReference type="GO" id="GO:0046026">
    <property type="term" value="F:precorrin-4 C11-methyltransferase activity"/>
    <property type="evidence" value="ECO:0007669"/>
    <property type="project" value="InterPro"/>
</dbReference>
<dbReference type="RefSeq" id="WP_086537368.1">
    <property type="nucleotide sequence ID" value="NZ_NGFO01000034.1"/>
</dbReference>
<sequence>MTVYFIGAGPGAPDLITVRGAHVLAECQTCLYAGSLVPAELLDLCPAEAELVDTARMPLPDIIDVIVAAHARGHDVARLHSGDLAIYSALSEQQRELTARGIDHQIVPGVPAFAAAAAALDTELTVPGVGQSLLITRVSTLSTDMPPGEDLATLAATGVTLALHLAAHRAEEIVAALTPHYGRDCPTATVAFASRANEQIVRCPLHRLPEALDAADIRRTAVIFVGRVLDPAGSAATDSYLYSHARMTKLRNDRGSSS</sequence>
<protein>
    <submittedName>
        <fullName evidence="8">Precorrin-4 C(11)-methyltransferase</fullName>
    </submittedName>
</protein>
<evidence type="ECO:0000256" key="3">
    <source>
        <dbReference type="ARBA" id="ARBA00022573"/>
    </source>
</evidence>
<keyword evidence="9" id="KW-1185">Reference proteome</keyword>
<dbReference type="GO" id="GO:0032259">
    <property type="term" value="P:methylation"/>
    <property type="evidence" value="ECO:0007669"/>
    <property type="project" value="UniProtKB-KW"/>
</dbReference>
<dbReference type="PANTHER" id="PTHR45790:SF4">
    <property type="entry name" value="COBALT-PRECORRIN-4 C(11)-METHYLTRANSFERASE"/>
    <property type="match status" value="1"/>
</dbReference>
<name>A0A2C9ZJZ3_9ACTN</name>
<dbReference type="GO" id="GO:0009236">
    <property type="term" value="P:cobalamin biosynthetic process"/>
    <property type="evidence" value="ECO:0007669"/>
    <property type="project" value="UniProtKB-UniPathway"/>
</dbReference>
<dbReference type="InterPro" id="IPR050161">
    <property type="entry name" value="Siro_Cobalamin_biosynth"/>
</dbReference>
<feature type="domain" description="Tetrapyrrole methylase" evidence="7">
    <location>
        <begin position="2"/>
        <end position="208"/>
    </location>
</feature>
<evidence type="ECO:0000256" key="2">
    <source>
        <dbReference type="ARBA" id="ARBA00005879"/>
    </source>
</evidence>
<dbReference type="InterPro" id="IPR000878">
    <property type="entry name" value="4pyrrol_Mease"/>
</dbReference>
<dbReference type="AlphaFoldDB" id="A0A2C9ZJZ3"/>
<dbReference type="Gene3D" id="3.30.950.10">
    <property type="entry name" value="Methyltransferase, Cobalt-precorrin-4 Transmethylase, Domain 2"/>
    <property type="match status" value="1"/>
</dbReference>
<evidence type="ECO:0000256" key="5">
    <source>
        <dbReference type="ARBA" id="ARBA00022679"/>
    </source>
</evidence>
<accession>A0A2C9ZJZ3</accession>
<comment type="pathway">
    <text evidence="1">Cofactor biosynthesis; adenosylcobalamin biosynthesis.</text>
</comment>
<keyword evidence="5 8" id="KW-0808">Transferase</keyword>
<proteinExistence type="inferred from homology"/>
<gene>
    <name evidence="8" type="ORF">CA982_22325</name>
</gene>
<dbReference type="Gene3D" id="3.40.1010.10">
    <property type="entry name" value="Cobalt-precorrin-4 Transmethylase, Domain 1"/>
    <property type="match status" value="1"/>
</dbReference>
<organism evidence="8 9">
    <name type="scientific">Gordonia lacunae</name>
    <dbReference type="NCBI Taxonomy" id="417102"/>
    <lineage>
        <taxon>Bacteria</taxon>
        <taxon>Bacillati</taxon>
        <taxon>Actinomycetota</taxon>
        <taxon>Actinomycetes</taxon>
        <taxon>Mycobacteriales</taxon>
        <taxon>Gordoniaceae</taxon>
        <taxon>Gordonia</taxon>
    </lineage>
</organism>
<dbReference type="PROSITE" id="PS00839">
    <property type="entry name" value="SUMT_1"/>
    <property type="match status" value="1"/>
</dbReference>
<dbReference type="InterPro" id="IPR003043">
    <property type="entry name" value="Uropor_MeTrfase_CS"/>
</dbReference>
<dbReference type="PANTHER" id="PTHR45790">
    <property type="entry name" value="SIROHEME SYNTHASE-RELATED"/>
    <property type="match status" value="1"/>
</dbReference>
<reference evidence="8 9" key="1">
    <citation type="submission" date="2017-05" db="EMBL/GenBank/DDBJ databases">
        <title>Biotechnological potential of actinobacteria isolated from South African environments.</title>
        <authorList>
            <person name="Le Roes-Hill M."/>
            <person name="Prins A."/>
            <person name="Durrell K.A."/>
        </authorList>
    </citation>
    <scope>NUCLEOTIDE SEQUENCE [LARGE SCALE GENOMIC DNA]</scope>
    <source>
        <strain evidence="8">BS2</strain>
    </source>
</reference>
<evidence type="ECO:0000313" key="8">
    <source>
        <dbReference type="EMBL" id="OUC76383.1"/>
    </source>
</evidence>
<dbReference type="InterPro" id="IPR035996">
    <property type="entry name" value="4pyrrol_Methylase_sf"/>
</dbReference>
<dbReference type="Pfam" id="PF00590">
    <property type="entry name" value="TP_methylase"/>
    <property type="match status" value="1"/>
</dbReference>
<comment type="similarity">
    <text evidence="2">Belongs to the precorrin methyltransferase family.</text>
</comment>
<evidence type="ECO:0000256" key="4">
    <source>
        <dbReference type="ARBA" id="ARBA00022603"/>
    </source>
</evidence>
<dbReference type="STRING" id="417102.CA982_22325"/>
<dbReference type="UniPathway" id="UPA00148"/>
<dbReference type="NCBIfam" id="TIGR01465">
    <property type="entry name" value="cobM_cbiF"/>
    <property type="match status" value="1"/>
</dbReference>
<evidence type="ECO:0000256" key="1">
    <source>
        <dbReference type="ARBA" id="ARBA00004953"/>
    </source>
</evidence>
<keyword evidence="6" id="KW-0949">S-adenosyl-L-methionine</keyword>
<dbReference type="SUPFAM" id="SSF53790">
    <property type="entry name" value="Tetrapyrrole methylase"/>
    <property type="match status" value="1"/>
</dbReference>
<evidence type="ECO:0000313" key="9">
    <source>
        <dbReference type="Proteomes" id="UP000194632"/>
    </source>
</evidence>
<dbReference type="InterPro" id="IPR014777">
    <property type="entry name" value="4pyrrole_Mease_sub1"/>
</dbReference>
<dbReference type="Proteomes" id="UP000194632">
    <property type="component" value="Unassembled WGS sequence"/>
</dbReference>
<keyword evidence="3" id="KW-0169">Cobalamin biosynthesis</keyword>
<dbReference type="EMBL" id="NGFO01000034">
    <property type="protein sequence ID" value="OUC76383.1"/>
    <property type="molecule type" value="Genomic_DNA"/>
</dbReference>